<dbReference type="Gene3D" id="2.160.10.10">
    <property type="entry name" value="Hexapeptide repeat proteins"/>
    <property type="match status" value="1"/>
</dbReference>
<evidence type="ECO:0000313" key="2">
    <source>
        <dbReference type="Proteomes" id="UP000245870"/>
    </source>
</evidence>
<dbReference type="InterPro" id="IPR011004">
    <property type="entry name" value="Trimer_LpxA-like_sf"/>
</dbReference>
<dbReference type="CDD" id="cd04645">
    <property type="entry name" value="LbH_gamma_CA_like"/>
    <property type="match status" value="1"/>
</dbReference>
<reference evidence="1 2" key="1">
    <citation type="submission" date="2018-05" db="EMBL/GenBank/DDBJ databases">
        <title>Genomic Encyclopedia of Type Strains, Phase IV (KMG-IV): sequencing the most valuable type-strain genomes for metagenomic binning, comparative biology and taxonomic classification.</title>
        <authorList>
            <person name="Goeker M."/>
        </authorList>
    </citation>
    <scope>NUCLEOTIDE SEQUENCE [LARGE SCALE GENOMIC DNA]</scope>
    <source>
        <strain evidence="1 2">DSM 100333</strain>
    </source>
</reference>
<dbReference type="InterPro" id="IPR047324">
    <property type="entry name" value="LbH_gamma_CA-like"/>
</dbReference>
<keyword evidence="2" id="KW-1185">Reference proteome</keyword>
<protein>
    <submittedName>
        <fullName evidence="1">Carbonic anhydrase/acetyltransferase-like protein (Isoleucine patch superfamily)</fullName>
    </submittedName>
</protein>
<accession>A0A2U0UIE6</accession>
<name>A0A2U0UIE6_9BACT</name>
<dbReference type="EMBL" id="QENY01000004">
    <property type="protein sequence ID" value="PVX57437.1"/>
    <property type="molecule type" value="Genomic_DNA"/>
</dbReference>
<proteinExistence type="predicted"/>
<dbReference type="Proteomes" id="UP000245870">
    <property type="component" value="Unassembled WGS sequence"/>
</dbReference>
<dbReference type="Pfam" id="PF00132">
    <property type="entry name" value="Hexapep"/>
    <property type="match status" value="1"/>
</dbReference>
<comment type="caution">
    <text evidence="1">The sequence shown here is derived from an EMBL/GenBank/DDBJ whole genome shotgun (WGS) entry which is preliminary data.</text>
</comment>
<dbReference type="AlphaFoldDB" id="A0A2U0UIE6"/>
<dbReference type="PANTHER" id="PTHR13061">
    <property type="entry name" value="DYNACTIN SUBUNIT P25"/>
    <property type="match status" value="1"/>
</dbReference>
<dbReference type="GO" id="GO:0016740">
    <property type="term" value="F:transferase activity"/>
    <property type="evidence" value="ECO:0007669"/>
    <property type="project" value="UniProtKB-KW"/>
</dbReference>
<dbReference type="InterPro" id="IPR050484">
    <property type="entry name" value="Transf_Hexapept/Carb_Anhydrase"/>
</dbReference>
<evidence type="ECO:0000313" key="1">
    <source>
        <dbReference type="EMBL" id="PVX57437.1"/>
    </source>
</evidence>
<gene>
    <name evidence="1" type="ORF">C7379_10453</name>
</gene>
<dbReference type="SUPFAM" id="SSF51161">
    <property type="entry name" value="Trimeric LpxA-like enzymes"/>
    <property type="match status" value="1"/>
</dbReference>
<dbReference type="PANTHER" id="PTHR13061:SF29">
    <property type="entry name" value="GAMMA CARBONIC ANHYDRASE-LIKE 1, MITOCHONDRIAL-RELATED"/>
    <property type="match status" value="1"/>
</dbReference>
<sequence>MILEVKGKRPSLGRACYIADNATLAGDIVMGDDCSVWFSAVLRADVDAIRIGNRVNIQDGACIHESGGAPTILEDDVSVGHLANVHGCVVRRGALVGMGATVLDHAEVGEGAIVAANALVTQGTKIGPGEIWAGCPARFVKKAKPGQAVEYARHYVEAKAWYLANE</sequence>
<organism evidence="1 2">
    <name type="scientific">Hallella colorans</name>
    <dbReference type="NCBI Taxonomy" id="1703337"/>
    <lineage>
        <taxon>Bacteria</taxon>
        <taxon>Pseudomonadati</taxon>
        <taxon>Bacteroidota</taxon>
        <taxon>Bacteroidia</taxon>
        <taxon>Bacteroidales</taxon>
        <taxon>Prevotellaceae</taxon>
        <taxon>Hallella</taxon>
    </lineage>
</organism>
<keyword evidence="1" id="KW-0808">Transferase</keyword>
<dbReference type="InterPro" id="IPR001451">
    <property type="entry name" value="Hexapep"/>
</dbReference>